<dbReference type="AlphaFoldDB" id="A0A822AR65"/>
<evidence type="ECO:0000313" key="2">
    <source>
        <dbReference type="Proteomes" id="UP000663848"/>
    </source>
</evidence>
<name>A0A822AR65_9BILA</name>
<reference evidence="1" key="1">
    <citation type="submission" date="2021-02" db="EMBL/GenBank/DDBJ databases">
        <authorList>
            <person name="Nowell W R."/>
        </authorList>
    </citation>
    <scope>NUCLEOTIDE SEQUENCE</scope>
</reference>
<dbReference type="Proteomes" id="UP000663848">
    <property type="component" value="Unassembled WGS sequence"/>
</dbReference>
<proteinExistence type="predicted"/>
<accession>A0A822AR65</accession>
<organism evidence="1 2">
    <name type="scientific">Rotaria socialis</name>
    <dbReference type="NCBI Taxonomy" id="392032"/>
    <lineage>
        <taxon>Eukaryota</taxon>
        <taxon>Metazoa</taxon>
        <taxon>Spiralia</taxon>
        <taxon>Gnathifera</taxon>
        <taxon>Rotifera</taxon>
        <taxon>Eurotatoria</taxon>
        <taxon>Bdelloidea</taxon>
        <taxon>Philodinida</taxon>
        <taxon>Philodinidae</taxon>
        <taxon>Rotaria</taxon>
    </lineage>
</organism>
<feature type="non-terminal residue" evidence="1">
    <location>
        <position position="205"/>
    </location>
</feature>
<protein>
    <submittedName>
        <fullName evidence="1">Uncharacterized protein</fullName>
    </submittedName>
</protein>
<dbReference type="EMBL" id="CAJOBR010035085">
    <property type="protein sequence ID" value="CAF5009322.1"/>
    <property type="molecule type" value="Genomic_DNA"/>
</dbReference>
<evidence type="ECO:0000313" key="1">
    <source>
        <dbReference type="EMBL" id="CAF5009322.1"/>
    </source>
</evidence>
<sequence>MDLTQFPNVFRHLPYAFTGTTFLRECQSENWSKNIWVSTEFQRVIETKGESLNPFLRPPRWILVYRNKHLIFLSALEANWLIGRLNSLYHEQQSNEPSITTLRLLLPRIKRAQSIFINTPTLTIPPSIQVPIPLEWLVQLFIFNGTLYFETVDEQTQYCRCLSLCPKPRTKQEEEAFERGWIAVDSFVSNAEHRRQLKLVKVQFP</sequence>
<gene>
    <name evidence="1" type="ORF">QYT958_LOCUS38924</name>
</gene>
<comment type="caution">
    <text evidence="1">The sequence shown here is derived from an EMBL/GenBank/DDBJ whole genome shotgun (WGS) entry which is preliminary data.</text>
</comment>